<dbReference type="RefSeq" id="XP_026193803.1">
    <property type="nucleotide sequence ID" value="XM_026338018.1"/>
</dbReference>
<dbReference type="InterPro" id="IPR038763">
    <property type="entry name" value="DHH_sf"/>
</dbReference>
<feature type="non-terminal residue" evidence="3">
    <location>
        <position position="1"/>
    </location>
</feature>
<gene>
    <name evidence="3" type="primary">LOC34620385</name>
</gene>
<organism evidence="2 3">
    <name type="scientific">Cyclospora cayetanensis</name>
    <dbReference type="NCBI Taxonomy" id="88456"/>
    <lineage>
        <taxon>Eukaryota</taxon>
        <taxon>Sar</taxon>
        <taxon>Alveolata</taxon>
        <taxon>Apicomplexa</taxon>
        <taxon>Conoidasida</taxon>
        <taxon>Coccidia</taxon>
        <taxon>Eucoccidiorida</taxon>
        <taxon>Eimeriorina</taxon>
        <taxon>Eimeriidae</taxon>
        <taxon>Cyclospora</taxon>
    </lineage>
</organism>
<dbReference type="GO" id="GO:0005737">
    <property type="term" value="C:cytoplasm"/>
    <property type="evidence" value="ECO:0007669"/>
    <property type="project" value="TreeGrafter"/>
</dbReference>
<proteinExistence type="predicted"/>
<dbReference type="Pfam" id="PF01368">
    <property type="entry name" value="DHH"/>
    <property type="match status" value="1"/>
</dbReference>
<dbReference type="OrthoDB" id="348606at2759"/>
<dbReference type="InterPro" id="IPR001667">
    <property type="entry name" value="DDH_dom"/>
</dbReference>
<accession>A0A6P6S110</accession>
<dbReference type="Gene3D" id="3.90.1640.10">
    <property type="entry name" value="inorganic pyrophosphatase (n-terminal core)"/>
    <property type="match status" value="2"/>
</dbReference>
<dbReference type="PANTHER" id="PTHR12112:SF39">
    <property type="entry name" value="EG:152A3.5 PROTEIN (FBGN0003116_PN PROTEIN)"/>
    <property type="match status" value="1"/>
</dbReference>
<dbReference type="GO" id="GO:0004309">
    <property type="term" value="F:exopolyphosphatase activity"/>
    <property type="evidence" value="ECO:0007669"/>
    <property type="project" value="TreeGrafter"/>
</dbReference>
<dbReference type="Proteomes" id="UP000515125">
    <property type="component" value="Unplaced"/>
</dbReference>
<feature type="domain" description="DDH" evidence="1">
    <location>
        <begin position="57"/>
        <end position="197"/>
    </location>
</feature>
<dbReference type="PANTHER" id="PTHR12112">
    <property type="entry name" value="BNIP - RELATED"/>
    <property type="match status" value="1"/>
</dbReference>
<evidence type="ECO:0000313" key="3">
    <source>
        <dbReference type="RefSeq" id="XP_026193803.1"/>
    </source>
</evidence>
<name>A0A6P6S110_9EIME</name>
<evidence type="ECO:0000313" key="2">
    <source>
        <dbReference type="Proteomes" id="UP000515125"/>
    </source>
</evidence>
<dbReference type="SUPFAM" id="SSF64182">
    <property type="entry name" value="DHH phosphoesterases"/>
    <property type="match status" value="1"/>
</dbReference>
<protein>
    <submittedName>
        <fullName evidence="3">Uncharacterized protein LOC34620385</fullName>
    </submittedName>
</protein>
<sequence>AVAAAQKAAAAGTAACASWAAPSAASYLSRCATRLRIGVADKVESQPAKNLEADVAVILGNSSADLDSTVAAIGYAFALETCRLLQRGLSFDSSHQQQHEADLPAFLPLVDCSAADFRSRLQVGVAGRKWRQHVVSCVDHHVDKKALPAACKKRITGPCVGSCSSLVALLLEALQIHYSEILPPLPQDLAALLIGAIITDTVACRPDLSDLRWNIAEAAQGRQVYILLSLSPREGGSNQFDRQLALFAVAEESKRLEPTAAEGQLLMASRMCGSFYGCAGARAFLASCDNLRPEGDVKASPKRSLGEASTLSEAVVDPEGHVLGFCFFKVVGRRRRWGRVGS</sequence>
<reference evidence="3" key="1">
    <citation type="submission" date="2025-08" db="UniProtKB">
        <authorList>
            <consortium name="RefSeq"/>
        </authorList>
    </citation>
    <scope>IDENTIFICATION</scope>
</reference>
<dbReference type="GeneID" id="34620385"/>
<evidence type="ECO:0000259" key="1">
    <source>
        <dbReference type="Pfam" id="PF01368"/>
    </source>
</evidence>
<keyword evidence="2" id="KW-1185">Reference proteome</keyword>
<dbReference type="AlphaFoldDB" id="A0A6P6S110"/>